<dbReference type="EMBL" id="JBIMZQ010000028">
    <property type="protein sequence ID" value="KAL3663313.1"/>
    <property type="molecule type" value="Genomic_DNA"/>
</dbReference>
<dbReference type="AlphaFoldDB" id="A0ABD3F9C4"/>
<reference evidence="2 4" key="1">
    <citation type="submission" date="2024-09" db="EMBL/GenBank/DDBJ databases">
        <title>Genome sequencing and assembly of Phytophthora oleae, isolate VK10A, causative agent of rot of olive drupes.</title>
        <authorList>
            <person name="Conti Taguali S."/>
            <person name="Riolo M."/>
            <person name="La Spada F."/>
            <person name="Cacciola S.O."/>
            <person name="Dionisio G."/>
        </authorList>
    </citation>
    <scope>NUCLEOTIDE SEQUENCE [LARGE SCALE GENOMIC DNA]</scope>
    <source>
        <strain evidence="2 4">VK10A</strain>
    </source>
</reference>
<gene>
    <name evidence="2" type="ORF">V7S43_011721</name>
    <name evidence="3" type="ORF">V7S43_011722</name>
</gene>
<evidence type="ECO:0000256" key="1">
    <source>
        <dbReference type="SAM" id="SignalP"/>
    </source>
</evidence>
<organism evidence="2 4">
    <name type="scientific">Phytophthora oleae</name>
    <dbReference type="NCBI Taxonomy" id="2107226"/>
    <lineage>
        <taxon>Eukaryota</taxon>
        <taxon>Sar</taxon>
        <taxon>Stramenopiles</taxon>
        <taxon>Oomycota</taxon>
        <taxon>Peronosporomycetes</taxon>
        <taxon>Peronosporales</taxon>
        <taxon>Peronosporaceae</taxon>
        <taxon>Phytophthora</taxon>
    </lineage>
</organism>
<name>A0ABD3F9C4_9STRA</name>
<evidence type="ECO:0000313" key="2">
    <source>
        <dbReference type="EMBL" id="KAL3663313.1"/>
    </source>
</evidence>
<evidence type="ECO:0000313" key="4">
    <source>
        <dbReference type="Proteomes" id="UP001632037"/>
    </source>
</evidence>
<evidence type="ECO:0000313" key="3">
    <source>
        <dbReference type="EMBL" id="KAL3663314.1"/>
    </source>
</evidence>
<dbReference type="Proteomes" id="UP001632037">
    <property type="component" value="Unassembled WGS sequence"/>
</dbReference>
<sequence>MRLLFWTLLMGLAASAAHSTVALTKVSPTIVEGANRHLRLAPSEDTLFDRGLKADDEERGNFAIAAGWSTNKIFNGLGKIVGHDKSNKMKAKLGDFLFSLLRKKGKTADDVFALARKQTDPNKRAKFEAAAKLYDQYLKKPL</sequence>
<keyword evidence="4" id="KW-1185">Reference proteome</keyword>
<comment type="caution">
    <text evidence="2">The sequence shown here is derived from an EMBL/GenBank/DDBJ whole genome shotgun (WGS) entry which is preliminary data.</text>
</comment>
<protein>
    <recommendedName>
        <fullName evidence="5">RxLR effector protein</fullName>
    </recommendedName>
</protein>
<proteinExistence type="predicted"/>
<dbReference type="EMBL" id="JBIMZQ010000028">
    <property type="protein sequence ID" value="KAL3663314.1"/>
    <property type="molecule type" value="Genomic_DNA"/>
</dbReference>
<evidence type="ECO:0008006" key="5">
    <source>
        <dbReference type="Google" id="ProtNLM"/>
    </source>
</evidence>
<feature type="signal peptide" evidence="1">
    <location>
        <begin position="1"/>
        <end position="19"/>
    </location>
</feature>
<keyword evidence="1" id="KW-0732">Signal</keyword>
<feature type="chain" id="PRO_5044724721" description="RxLR effector protein" evidence="1">
    <location>
        <begin position="20"/>
        <end position="142"/>
    </location>
</feature>
<accession>A0ABD3F9C4</accession>